<feature type="transmembrane region" description="Helical" evidence="1">
    <location>
        <begin position="173"/>
        <end position="193"/>
    </location>
</feature>
<dbReference type="AlphaFoldDB" id="A0A5C3LLV8"/>
<feature type="transmembrane region" description="Helical" evidence="1">
    <location>
        <begin position="205"/>
        <end position="223"/>
    </location>
</feature>
<sequence>LWDFIVSWNSEYKYIWSAPAFKLKYAYMYFRYVPILTQSVNYYILLTTLAHPPIPTYVCVRWFYAQMICTQSCLTAVEGVLMLRVYALYNRSRIIGWSLLSLYILETTLATYFGNRTRSTMTFDEICTATDEGIDVFFYGAGVIITQIVIWVLTIKKRAIGLKSQRNRYIVNLLMRDGAWAFAVVILIFSFIMPYSFLVDVPTHLIFSWPNSFFSIVGCRLIINMQRLKPEVLERDGQSSSSSVVLSTIIDIDDSFDSFGDSAFIVDSISVIETVVEVKK</sequence>
<dbReference type="OrthoDB" id="3206101at2759"/>
<gene>
    <name evidence="2" type="ORF">BDQ12DRAFT_690811</name>
</gene>
<dbReference type="EMBL" id="ML213643">
    <property type="protein sequence ID" value="TFK33725.1"/>
    <property type="molecule type" value="Genomic_DNA"/>
</dbReference>
<keyword evidence="1" id="KW-0812">Transmembrane</keyword>
<reference evidence="2 3" key="1">
    <citation type="journal article" date="2019" name="Nat. Ecol. Evol.">
        <title>Megaphylogeny resolves global patterns of mushroom evolution.</title>
        <authorList>
            <person name="Varga T."/>
            <person name="Krizsan K."/>
            <person name="Foldi C."/>
            <person name="Dima B."/>
            <person name="Sanchez-Garcia M."/>
            <person name="Sanchez-Ramirez S."/>
            <person name="Szollosi G.J."/>
            <person name="Szarkandi J.G."/>
            <person name="Papp V."/>
            <person name="Albert L."/>
            <person name="Andreopoulos W."/>
            <person name="Angelini C."/>
            <person name="Antonin V."/>
            <person name="Barry K.W."/>
            <person name="Bougher N.L."/>
            <person name="Buchanan P."/>
            <person name="Buyck B."/>
            <person name="Bense V."/>
            <person name="Catcheside P."/>
            <person name="Chovatia M."/>
            <person name="Cooper J."/>
            <person name="Damon W."/>
            <person name="Desjardin D."/>
            <person name="Finy P."/>
            <person name="Geml J."/>
            <person name="Haridas S."/>
            <person name="Hughes K."/>
            <person name="Justo A."/>
            <person name="Karasinski D."/>
            <person name="Kautmanova I."/>
            <person name="Kiss B."/>
            <person name="Kocsube S."/>
            <person name="Kotiranta H."/>
            <person name="LaButti K.M."/>
            <person name="Lechner B.E."/>
            <person name="Liimatainen K."/>
            <person name="Lipzen A."/>
            <person name="Lukacs Z."/>
            <person name="Mihaltcheva S."/>
            <person name="Morgado L.N."/>
            <person name="Niskanen T."/>
            <person name="Noordeloos M.E."/>
            <person name="Ohm R.A."/>
            <person name="Ortiz-Santana B."/>
            <person name="Ovrebo C."/>
            <person name="Racz N."/>
            <person name="Riley R."/>
            <person name="Savchenko A."/>
            <person name="Shiryaev A."/>
            <person name="Soop K."/>
            <person name="Spirin V."/>
            <person name="Szebenyi C."/>
            <person name="Tomsovsky M."/>
            <person name="Tulloss R.E."/>
            <person name="Uehling J."/>
            <person name="Grigoriev I.V."/>
            <person name="Vagvolgyi C."/>
            <person name="Papp T."/>
            <person name="Martin F.M."/>
            <person name="Miettinen O."/>
            <person name="Hibbett D.S."/>
            <person name="Nagy L.G."/>
        </authorList>
    </citation>
    <scope>NUCLEOTIDE SEQUENCE [LARGE SCALE GENOMIC DNA]</scope>
    <source>
        <strain evidence="2 3">CBS 166.37</strain>
    </source>
</reference>
<protein>
    <submittedName>
        <fullName evidence="2">Uncharacterized protein</fullName>
    </submittedName>
</protein>
<name>A0A5C3LLV8_9AGAR</name>
<dbReference type="STRING" id="68775.A0A5C3LLV8"/>
<feature type="transmembrane region" description="Helical" evidence="1">
    <location>
        <begin position="94"/>
        <end position="114"/>
    </location>
</feature>
<evidence type="ECO:0000313" key="3">
    <source>
        <dbReference type="Proteomes" id="UP000308652"/>
    </source>
</evidence>
<feature type="non-terminal residue" evidence="2">
    <location>
        <position position="1"/>
    </location>
</feature>
<feature type="transmembrane region" description="Helical" evidence="1">
    <location>
        <begin position="134"/>
        <end position="153"/>
    </location>
</feature>
<proteinExistence type="predicted"/>
<evidence type="ECO:0000256" key="1">
    <source>
        <dbReference type="SAM" id="Phobius"/>
    </source>
</evidence>
<accession>A0A5C3LLV8</accession>
<keyword evidence="1" id="KW-0472">Membrane</keyword>
<keyword evidence="3" id="KW-1185">Reference proteome</keyword>
<keyword evidence="1" id="KW-1133">Transmembrane helix</keyword>
<dbReference type="Proteomes" id="UP000308652">
    <property type="component" value="Unassembled WGS sequence"/>
</dbReference>
<evidence type="ECO:0000313" key="2">
    <source>
        <dbReference type="EMBL" id="TFK33725.1"/>
    </source>
</evidence>
<organism evidence="2 3">
    <name type="scientific">Crucibulum laeve</name>
    <dbReference type="NCBI Taxonomy" id="68775"/>
    <lineage>
        <taxon>Eukaryota</taxon>
        <taxon>Fungi</taxon>
        <taxon>Dikarya</taxon>
        <taxon>Basidiomycota</taxon>
        <taxon>Agaricomycotina</taxon>
        <taxon>Agaricomycetes</taxon>
        <taxon>Agaricomycetidae</taxon>
        <taxon>Agaricales</taxon>
        <taxon>Agaricineae</taxon>
        <taxon>Nidulariaceae</taxon>
        <taxon>Crucibulum</taxon>
    </lineage>
</organism>